<feature type="repeat" description="Solcar" evidence="19">
    <location>
        <begin position="119"/>
        <end position="210"/>
    </location>
</feature>
<dbReference type="GO" id="GO:0005469">
    <property type="term" value="F:succinate:fumarate antiporter activity"/>
    <property type="evidence" value="ECO:0007669"/>
    <property type="project" value="TreeGrafter"/>
</dbReference>
<dbReference type="Proteomes" id="UP000037505">
    <property type="component" value="Unassembled WGS sequence"/>
</dbReference>
<dbReference type="Gene3D" id="3.40.20.10">
    <property type="entry name" value="Severin"/>
    <property type="match status" value="2"/>
</dbReference>
<keyword evidence="8 19" id="KW-0812">Transmembrane</keyword>
<dbReference type="InterPro" id="IPR002108">
    <property type="entry name" value="ADF-H"/>
</dbReference>
<keyword evidence="9" id="KW-0677">Repeat</keyword>
<evidence type="ECO:0000256" key="20">
    <source>
        <dbReference type="SAM" id="MobiDB-lite"/>
    </source>
</evidence>
<dbReference type="InterPro" id="IPR023395">
    <property type="entry name" value="MCP_dom_sf"/>
</dbReference>
<evidence type="ECO:0000256" key="14">
    <source>
        <dbReference type="ARBA" id="ARBA00023203"/>
    </source>
</evidence>
<gene>
    <name evidence="22" type="ORF">ANOM_001905</name>
</gene>
<keyword evidence="14" id="KW-0009">Actin-binding</keyword>
<feature type="compositionally biased region" description="Basic and acidic residues" evidence="20">
    <location>
        <begin position="477"/>
        <end position="517"/>
    </location>
</feature>
<dbReference type="CDD" id="cd11285">
    <property type="entry name" value="ADF_Twf-N_like"/>
    <property type="match status" value="1"/>
</dbReference>
<dbReference type="InterPro" id="IPR006786">
    <property type="entry name" value="Pinin_SDK_MemA"/>
</dbReference>
<dbReference type="FunFam" id="3.40.20.10:FF:000007">
    <property type="entry name" value="Twinfilin-1 isoform 1"/>
    <property type="match status" value="1"/>
</dbReference>
<feature type="region of interest" description="Disordered" evidence="20">
    <location>
        <begin position="476"/>
        <end position="546"/>
    </location>
</feature>
<dbReference type="SMART" id="SM00102">
    <property type="entry name" value="ADF"/>
    <property type="match status" value="2"/>
</dbReference>
<evidence type="ECO:0000313" key="22">
    <source>
        <dbReference type="EMBL" id="KNG89533.1"/>
    </source>
</evidence>
<evidence type="ECO:0000259" key="21">
    <source>
        <dbReference type="PROSITE" id="PS51263"/>
    </source>
</evidence>
<dbReference type="GeneID" id="26803709"/>
<evidence type="ECO:0000256" key="10">
    <source>
        <dbReference type="ARBA" id="ARBA00022792"/>
    </source>
</evidence>
<feature type="compositionally biased region" description="Basic and acidic residues" evidence="20">
    <location>
        <begin position="1013"/>
        <end position="1022"/>
    </location>
</feature>
<proteinExistence type="inferred from homology"/>
<feature type="compositionally biased region" description="Basic and acidic residues" evidence="20">
    <location>
        <begin position="988"/>
        <end position="997"/>
    </location>
</feature>
<evidence type="ECO:0000256" key="2">
    <source>
        <dbReference type="ARBA" id="ARBA00004448"/>
    </source>
</evidence>
<comment type="caution">
    <text evidence="22">The sequence shown here is derived from an EMBL/GenBank/DDBJ whole genome shotgun (WGS) entry which is preliminary data.</text>
</comment>
<evidence type="ECO:0000256" key="6">
    <source>
        <dbReference type="ARBA" id="ARBA00022448"/>
    </source>
</evidence>
<dbReference type="InterPro" id="IPR049563">
    <property type="entry name" value="TXTP-like"/>
</dbReference>
<keyword evidence="6" id="KW-0813">Transport</keyword>
<feature type="compositionally biased region" description="Acidic residues" evidence="20">
    <location>
        <begin position="1023"/>
        <end position="1038"/>
    </location>
</feature>
<keyword evidence="12" id="KW-0496">Mitochondrion</keyword>
<dbReference type="RefSeq" id="XP_015410456.1">
    <property type="nucleotide sequence ID" value="XM_015547162.1"/>
</dbReference>
<evidence type="ECO:0000256" key="19">
    <source>
        <dbReference type="PROSITE-ProRule" id="PRU00282"/>
    </source>
</evidence>
<sequence>MSTKSAQGNGNGNSKKPTSPAVNLIAGGGAGMMEALVCHPLDTVKVRMQLSRRARAPGVKPRGFVATGVEIVKKETALGLYKGLGAVLGGIVPKMAIRFTSYEWYKQMLADETGHVTSKATFLAGLSAGVTEAVAVVNPMEVVKIRLQAQYHSLADPLDAPKYRSAPHALFTVIKEEGFSALYRGVSLTALRQGTNQAANFTAYSELKAALQKWQPEYADTQLPSYQTTVIDEAAKTRAEPGQSAVSRIMAIANDMFKQEGARAFYKGITPRVMRVAPGQAVTFTVYEFLKGKLEKSNWAFVGGQVNVGHTASDLPLSSLQRQHRSPVDKSHLHKRPGYGGCSLKMQSGISVSSELHDAFNNFVSDSSIFCLPVNITAESLTPLSPIPFSSPGAFYPSLSQLSSVLQPKTPIYLLLRRPESGSSSLVALTYIPSNAPVRAKTLFASTRATLVRELGSEKFASTVFATEEDEIVGQEAWKERDAEKNGSSKSRSQREELMGEKERELEAVRRAEDEARSGTPGRDIGIGGSFARRNGGIGAPSSMQYKMPVDDEANNALGSLQPGDLVQLAIDIPRETFVLAGVENGTVPSSVESHISPSSPRYTFYHYPDTDVVIFVYTCPSGSSIKERMLYASSRMYALQLAEDQGLKISKKIEASSPDEITGDRLQEESRTFKAVESITDSFATADDALVLVVTERALIADPNESRGAHRVCVEARLTTLEQTDMAEGTLASAVVLPEQDNLPPSPDAGLKRRNSVAEADSESKRRRLSSQQEHTGDRSPAERKQSSPDGAERKPERRPGRGGREEERKRGQRLFGALLGTLSQSSNSAAQKRRADIERRQQDKLKLQDEEYDELKKKRREERVALRKKEQRLYEEESMRTRHSNLLAMSHFLKTKTEPVLYYKPWQLRSGDEAIIREQVEEAEATVAREVAEFEARYPAHEEEPPKKQDEGAQQEDRDQAPEPEAELKEDKDATRETDTLGAETNHNRDSEAAPHDATAATTNNISINNDHADVHRGADDDGGEVVEDNEDTVIY</sequence>
<dbReference type="Gene3D" id="1.50.40.10">
    <property type="entry name" value="Mitochondrial carrier domain"/>
    <property type="match status" value="1"/>
</dbReference>
<evidence type="ECO:0000313" key="23">
    <source>
        <dbReference type="Proteomes" id="UP000037505"/>
    </source>
</evidence>
<keyword evidence="7" id="KW-0963">Cytoplasm</keyword>
<comment type="similarity">
    <text evidence="5">Belongs to the actin-binding proteins ADF family. Twinfilin subfamily.</text>
</comment>
<comment type="similarity">
    <text evidence="4">Belongs to the mitochondrial carrier (TC 2.A.29) family.</text>
</comment>
<evidence type="ECO:0000256" key="5">
    <source>
        <dbReference type="ARBA" id="ARBA00009557"/>
    </source>
</evidence>
<feature type="region of interest" description="Disordered" evidence="20">
    <location>
        <begin position="1"/>
        <end position="21"/>
    </location>
</feature>
<name>A0A0L1JDP9_ASPN3</name>
<protein>
    <recommendedName>
        <fullName evidence="18">Twinfilin</fullName>
    </recommendedName>
</protein>
<evidence type="ECO:0000256" key="15">
    <source>
        <dbReference type="ARBA" id="ARBA00023212"/>
    </source>
</evidence>
<dbReference type="GO" id="GO:0003779">
    <property type="term" value="F:actin binding"/>
    <property type="evidence" value="ECO:0007669"/>
    <property type="project" value="UniProtKB-KW"/>
</dbReference>
<dbReference type="CDD" id="cd11284">
    <property type="entry name" value="ADF_Twf-C_like"/>
    <property type="match status" value="1"/>
</dbReference>
<feature type="compositionally biased region" description="Low complexity" evidence="20">
    <location>
        <begin position="1000"/>
        <end position="1012"/>
    </location>
</feature>
<dbReference type="EMBL" id="JNOM01000029">
    <property type="protein sequence ID" value="KNG89533.1"/>
    <property type="molecule type" value="Genomic_DNA"/>
</dbReference>
<keyword evidence="10" id="KW-0999">Mitochondrion inner membrane</keyword>
<evidence type="ECO:0000256" key="7">
    <source>
        <dbReference type="ARBA" id="ARBA00022490"/>
    </source>
</evidence>
<evidence type="ECO:0000256" key="1">
    <source>
        <dbReference type="ARBA" id="ARBA00004245"/>
    </source>
</evidence>
<dbReference type="GO" id="GO:0005938">
    <property type="term" value="C:cell cortex"/>
    <property type="evidence" value="ECO:0007669"/>
    <property type="project" value="UniProtKB-SubCell"/>
</dbReference>
<dbReference type="STRING" id="1509407.A0A0L1JDP9"/>
<feature type="domain" description="ADF-H" evidence="21">
    <location>
        <begin position="543"/>
        <end position="672"/>
    </location>
</feature>
<evidence type="ECO:0000256" key="18">
    <source>
        <dbReference type="ARBA" id="ARBA00069496"/>
    </source>
</evidence>
<dbReference type="PANTHER" id="PTHR45788">
    <property type="entry name" value="SUCCINATE/FUMARATE MITOCHONDRIAL TRANSPORTER-RELATED"/>
    <property type="match status" value="1"/>
</dbReference>
<dbReference type="SUPFAM" id="SSF55753">
    <property type="entry name" value="Actin depolymerizing proteins"/>
    <property type="match status" value="2"/>
</dbReference>
<keyword evidence="23" id="KW-1185">Reference proteome</keyword>
<evidence type="ECO:0000256" key="8">
    <source>
        <dbReference type="ARBA" id="ARBA00022692"/>
    </source>
</evidence>
<dbReference type="InterPro" id="IPR029006">
    <property type="entry name" value="ADF-H/Gelsolin-like_dom_sf"/>
</dbReference>
<comment type="function">
    <text evidence="17">Actin-binding protein involved in motile and morphological processes. Inhibits actin polymerization, likely by sequestering G-actin.</text>
</comment>
<accession>A0A0L1JDP9</accession>
<feature type="repeat" description="Solcar" evidence="19">
    <location>
        <begin position="18"/>
        <end position="108"/>
    </location>
</feature>
<dbReference type="InterPro" id="IPR018108">
    <property type="entry name" value="MCP_transmembrane"/>
</dbReference>
<evidence type="ECO:0000256" key="11">
    <source>
        <dbReference type="ARBA" id="ARBA00022989"/>
    </source>
</evidence>
<dbReference type="Pfam" id="PF00153">
    <property type="entry name" value="Mito_carr"/>
    <property type="match status" value="3"/>
</dbReference>
<dbReference type="GO" id="GO:0005856">
    <property type="term" value="C:cytoskeleton"/>
    <property type="evidence" value="ECO:0007669"/>
    <property type="project" value="UniProtKB-SubCell"/>
</dbReference>
<evidence type="ECO:0000256" key="13">
    <source>
        <dbReference type="ARBA" id="ARBA00023136"/>
    </source>
</evidence>
<feature type="compositionally biased region" description="Polar residues" evidence="20">
    <location>
        <begin position="823"/>
        <end position="832"/>
    </location>
</feature>
<dbReference type="FunFam" id="1.50.40.10:FF:000021">
    <property type="entry name" value="SFC1p Mitochondrial succinate-fumarate transporter"/>
    <property type="match status" value="1"/>
</dbReference>
<evidence type="ECO:0000256" key="16">
    <source>
        <dbReference type="ARBA" id="ARBA00038532"/>
    </source>
</evidence>
<feature type="region of interest" description="Disordered" evidence="20">
    <location>
        <begin position="938"/>
        <end position="1038"/>
    </location>
</feature>
<organism evidence="22 23">
    <name type="scientific">Aspergillus nomiae NRRL (strain ATCC 15546 / NRRL 13137 / CBS 260.88 / M93)</name>
    <dbReference type="NCBI Taxonomy" id="1509407"/>
    <lineage>
        <taxon>Eukaryota</taxon>
        <taxon>Fungi</taxon>
        <taxon>Dikarya</taxon>
        <taxon>Ascomycota</taxon>
        <taxon>Pezizomycotina</taxon>
        <taxon>Eurotiomycetes</taxon>
        <taxon>Eurotiomycetidae</taxon>
        <taxon>Eurotiales</taxon>
        <taxon>Aspergillaceae</taxon>
        <taxon>Aspergillus</taxon>
        <taxon>Aspergillus subgen. Circumdati</taxon>
    </lineage>
</organism>
<evidence type="ECO:0000256" key="4">
    <source>
        <dbReference type="ARBA" id="ARBA00006375"/>
    </source>
</evidence>
<evidence type="ECO:0000256" key="3">
    <source>
        <dbReference type="ARBA" id="ARBA00004544"/>
    </source>
</evidence>
<evidence type="ECO:0000256" key="9">
    <source>
        <dbReference type="ARBA" id="ARBA00022737"/>
    </source>
</evidence>
<keyword evidence="11" id="KW-1133">Transmembrane helix</keyword>
<feature type="compositionally biased region" description="Basic and acidic residues" evidence="20">
    <location>
        <begin position="835"/>
        <end position="844"/>
    </location>
</feature>
<feature type="compositionally biased region" description="Basic and acidic residues" evidence="20">
    <location>
        <begin position="776"/>
        <end position="811"/>
    </location>
</feature>
<feature type="compositionally biased region" description="Basic and acidic residues" evidence="20">
    <location>
        <begin position="938"/>
        <end position="981"/>
    </location>
</feature>
<feature type="region of interest" description="Disordered" evidence="20">
    <location>
        <begin position="735"/>
        <end position="844"/>
    </location>
</feature>
<comment type="subunit">
    <text evidence="16">Interacts with G-actin; ADP-actin form.</text>
</comment>
<feature type="domain" description="ADF-H" evidence="21">
    <location>
        <begin position="349"/>
        <end position="482"/>
    </location>
</feature>
<dbReference type="PANTHER" id="PTHR45788:SF2">
    <property type="entry name" value="SUCCINATE_FUMARATE MITOCHONDRIAL TRANSPORTER"/>
    <property type="match status" value="1"/>
</dbReference>
<evidence type="ECO:0000256" key="12">
    <source>
        <dbReference type="ARBA" id="ARBA00023128"/>
    </source>
</evidence>
<dbReference type="Pfam" id="PF04696">
    <property type="entry name" value="Pinin_SDK_memA"/>
    <property type="match status" value="1"/>
</dbReference>
<dbReference type="FunFam" id="3.40.20.10:FF:000042">
    <property type="entry name" value="Actin depolymerizing protein"/>
    <property type="match status" value="1"/>
</dbReference>
<feature type="repeat" description="Solcar" evidence="19">
    <location>
        <begin position="219"/>
        <end position="293"/>
    </location>
</feature>
<reference evidence="22 23" key="1">
    <citation type="submission" date="2014-06" db="EMBL/GenBank/DDBJ databases">
        <title>The Genome of the Aflatoxigenic Filamentous Fungus Aspergillus nomius.</title>
        <authorList>
            <person name="Moore M.G."/>
            <person name="Shannon B.M."/>
            <person name="Brian M.M."/>
        </authorList>
    </citation>
    <scope>NUCLEOTIDE SEQUENCE [LARGE SCALE GENOMIC DNA]</scope>
    <source>
        <strain evidence="22 23">NRRL 13137</strain>
    </source>
</reference>
<dbReference type="Pfam" id="PF00241">
    <property type="entry name" value="Cofilin_ADF"/>
    <property type="match status" value="2"/>
</dbReference>
<dbReference type="PROSITE" id="PS51263">
    <property type="entry name" value="ADF_H"/>
    <property type="match status" value="2"/>
</dbReference>
<dbReference type="AlphaFoldDB" id="A0A0L1JDP9"/>
<dbReference type="PROSITE" id="PS50920">
    <property type="entry name" value="SOLCAR"/>
    <property type="match status" value="3"/>
</dbReference>
<dbReference type="SUPFAM" id="SSF103506">
    <property type="entry name" value="Mitochondrial carrier"/>
    <property type="match status" value="1"/>
</dbReference>
<keyword evidence="15" id="KW-0206">Cytoskeleton</keyword>
<keyword evidence="13 19" id="KW-0472">Membrane</keyword>
<dbReference type="OrthoDB" id="204711at2759"/>
<evidence type="ECO:0000256" key="17">
    <source>
        <dbReference type="ARBA" id="ARBA00056419"/>
    </source>
</evidence>
<dbReference type="GO" id="GO:0005743">
    <property type="term" value="C:mitochondrial inner membrane"/>
    <property type="evidence" value="ECO:0007669"/>
    <property type="project" value="UniProtKB-SubCell"/>
</dbReference>
<comment type="subcellular location">
    <subcellularLocation>
        <location evidence="3">Cytoplasm</location>
        <location evidence="3">Cell cortex</location>
    </subcellularLocation>
    <subcellularLocation>
        <location evidence="1">Cytoplasm</location>
        <location evidence="1">Cytoskeleton</location>
    </subcellularLocation>
    <subcellularLocation>
        <location evidence="2">Mitochondrion inner membrane</location>
        <topology evidence="2">Multi-pass membrane protein</topology>
    </subcellularLocation>
</comment>